<dbReference type="FunFam" id="6.10.140.2220:FF:000002">
    <property type="entry name" value="Protein kinase C-binding protein 1 isoform C"/>
    <property type="match status" value="1"/>
</dbReference>
<dbReference type="GO" id="GO:0005634">
    <property type="term" value="C:nucleus"/>
    <property type="evidence" value="ECO:0007669"/>
    <property type="project" value="UniProtKB-SubCell"/>
</dbReference>
<feature type="compositionally biased region" description="Low complexity" evidence="15">
    <location>
        <begin position="637"/>
        <end position="647"/>
    </location>
</feature>
<dbReference type="PROSITE" id="PS50016">
    <property type="entry name" value="ZF_PHD_2"/>
    <property type="match status" value="1"/>
</dbReference>
<dbReference type="CDD" id="cd20160">
    <property type="entry name" value="PWWP_PRKCBP1"/>
    <property type="match status" value="1"/>
</dbReference>
<organism evidence="20 21">
    <name type="scientific">Cottoperca gobio</name>
    <name type="common">Frogmouth</name>
    <name type="synonym">Aphritis gobio</name>
    <dbReference type="NCBI Taxonomy" id="56716"/>
    <lineage>
        <taxon>Eukaryota</taxon>
        <taxon>Metazoa</taxon>
        <taxon>Chordata</taxon>
        <taxon>Craniata</taxon>
        <taxon>Vertebrata</taxon>
        <taxon>Euteleostomi</taxon>
        <taxon>Actinopterygii</taxon>
        <taxon>Neopterygii</taxon>
        <taxon>Teleostei</taxon>
        <taxon>Neoteleostei</taxon>
        <taxon>Acanthomorphata</taxon>
        <taxon>Eupercaria</taxon>
        <taxon>Perciformes</taxon>
        <taxon>Notothenioidei</taxon>
        <taxon>Bovichtidae</taxon>
        <taxon>Cottoperca</taxon>
    </lineage>
</organism>
<feature type="domain" description="Bromo" evidence="16">
    <location>
        <begin position="269"/>
        <end position="339"/>
    </location>
</feature>
<comment type="subcellular location">
    <subcellularLocation>
        <location evidence="2">Chromosome</location>
    </subcellularLocation>
    <subcellularLocation>
        <location evidence="1">Nucleus</location>
    </subcellularLocation>
</comment>
<dbReference type="Pfam" id="PF00439">
    <property type="entry name" value="Bromodomain"/>
    <property type="match status" value="1"/>
</dbReference>
<feature type="compositionally biased region" description="Polar residues" evidence="15">
    <location>
        <begin position="944"/>
        <end position="976"/>
    </location>
</feature>
<dbReference type="InterPro" id="IPR019787">
    <property type="entry name" value="Znf_PHD-finger"/>
</dbReference>
<dbReference type="GO" id="GO:0140006">
    <property type="term" value="F:histone H3 reader activity"/>
    <property type="evidence" value="ECO:0007669"/>
    <property type="project" value="UniProtKB-ARBA"/>
</dbReference>
<dbReference type="SMART" id="SM00293">
    <property type="entry name" value="PWWP"/>
    <property type="match status" value="1"/>
</dbReference>
<dbReference type="SUPFAM" id="SSF144232">
    <property type="entry name" value="HIT/MYND zinc finger-like"/>
    <property type="match status" value="1"/>
</dbReference>
<feature type="coiled-coil region" evidence="14">
    <location>
        <begin position="1083"/>
        <end position="1147"/>
    </location>
</feature>
<dbReference type="PROSITE" id="PS01359">
    <property type="entry name" value="ZF_PHD_1"/>
    <property type="match status" value="1"/>
</dbReference>
<dbReference type="PROSITE" id="PS50014">
    <property type="entry name" value="BROMODOMAIN_2"/>
    <property type="match status" value="1"/>
</dbReference>
<dbReference type="PROSITE" id="PS01360">
    <property type="entry name" value="ZF_MYND_1"/>
    <property type="match status" value="1"/>
</dbReference>
<feature type="compositionally biased region" description="Basic and acidic residues" evidence="15">
    <location>
        <begin position="803"/>
        <end position="821"/>
    </location>
</feature>
<evidence type="ECO:0000256" key="13">
    <source>
        <dbReference type="PROSITE-ProRule" id="PRU00134"/>
    </source>
</evidence>
<dbReference type="InterPro" id="IPR021931">
    <property type="entry name" value="ZMYND8"/>
</dbReference>
<dbReference type="Gene3D" id="2.30.30.140">
    <property type="match status" value="1"/>
</dbReference>
<feature type="region of interest" description="Disordered" evidence="15">
    <location>
        <begin position="883"/>
        <end position="931"/>
    </location>
</feature>
<feature type="domain" description="PHD-type" evidence="17">
    <location>
        <begin position="192"/>
        <end position="237"/>
    </location>
</feature>
<evidence type="ECO:0000256" key="6">
    <source>
        <dbReference type="ARBA" id="ARBA00022833"/>
    </source>
</evidence>
<keyword evidence="6" id="KW-0862">Zinc</keyword>
<feature type="compositionally biased region" description="Low complexity" evidence="15">
    <location>
        <begin position="850"/>
        <end position="863"/>
    </location>
</feature>
<dbReference type="Gene3D" id="3.30.40.10">
    <property type="entry name" value="Zinc/RING finger domain, C3HC4 (zinc finger)"/>
    <property type="match status" value="1"/>
</dbReference>
<dbReference type="PANTHER" id="PTHR46453">
    <property type="entry name" value="PROTEIN KINASE C-BINDING PROTEIN 1"/>
    <property type="match status" value="1"/>
</dbReference>
<feature type="compositionally biased region" description="Low complexity" evidence="15">
    <location>
        <begin position="883"/>
        <end position="917"/>
    </location>
</feature>
<keyword evidence="7" id="KW-0156">Chromatin regulator</keyword>
<feature type="compositionally biased region" description="Low complexity" evidence="15">
    <location>
        <begin position="977"/>
        <end position="996"/>
    </location>
</feature>
<dbReference type="CDD" id="cd15538">
    <property type="entry name" value="PHD_PRKCBP1"/>
    <property type="match status" value="1"/>
</dbReference>
<evidence type="ECO:0000259" key="17">
    <source>
        <dbReference type="PROSITE" id="PS50016"/>
    </source>
</evidence>
<dbReference type="InterPro" id="IPR057053">
    <property type="entry name" value="MYND_ZMYND11_ZMYD8"/>
</dbReference>
<dbReference type="PROSITE" id="PS50865">
    <property type="entry name" value="ZF_MYND_2"/>
    <property type="match status" value="1"/>
</dbReference>
<sequence length="1247" mass="137716">MQGEISALQQKCFLRGRGEPAHCDTCGIAQPTNNVPPCWPSSQLQLQLRLKIDNQRESSRESKGLLENSTAIFDSPCTALYKSSSLAEEEIKTESDVVEGMEASVRSKVPDPPALAERPVVPQKRKVSSPTHSSNGHSPSDTSPSPLKKKKKPGAINNKDQSELRHGPFYYMKQPALTTDPVDVVPQDGRNDFYCWLCHREGQVLCCELCPRVYHAKCLKLPAEPDGDWFCPECEKITVAECIETQSKAMTMLTLDQLSYLLKFALQKIKQPGTEPFQKPVSLEQHPDYAEYIFHAMDLCTLEKNIKKKIYGCTEAFLADMKWILHNCIIYNGDCDFIPGNHKLTATAKVIIKICEHEMNEIEVCPECYLSSCQKRDNWFCEPCSQPHPLVWAKLKGFPFWPAKALRDKDGQVDARFFGQHDRAWVPINNCYLMSKEIPFSVKKTKSIFNSAMQEMEVYVENIRKKFGVFNYAPFRTPFTPNNQLQMLLDPSNPSAGTVKTEKPDKLRFNFDITASPKMVLGKSSTPSGMSRRVSMTDMPRSPMSTNSSVHTGSDGEQDMEKPGRNPAFHYSTGEESMDCTASPFSGKMGPAGSPKPFNPGLVPKQERTAGTGGILNLNLDRVKAEMDLKELSETVQQQQQQQQQQQGASASLPTPKRSIRSLDKTIESCKAQLGIDEISEDVYKGVDHSDSEDSEKSDSSDSEYLSDDEHKPKNSAQEDKDKAERKRPKASTEGESKEGVTRTADKTTPEPLLKDKQGSNGPVRDLQDKPRTPQSHHLTDKPKAPEEGRAAAVTSAAEQDSDSERELVIDLGDEHGGRDSKRARREPGASAAKTLKEPNVAKLEGKLPSSAAAATASREAASNLKDSLQPTITAALNLVSTAASGQPSATTATSGSTSAPSSASTSVSTTSPVPAAVKKQRPLLPKETAQAVQRAVVWNPTKFQTSSQKWHMQKVQRQQQHGEQSAEQSAEPTPAQSQTLSPQQLQSQQHNSSSSTRYQTRQAAKVQKDVPQSTSSSTTTLVTSGSSSSLMSGDLQIPTGSSEVAADITKYTNKIMDTIKGTVTEIYNDLSKSTSGNTIAELRRLRIEIEKLQWLHQQELSEMKHNLELTMAEMRQSLEQERERLVAEVKKQMELEKQQAVDETKKKQWCANCRKEAIFYCCWNTSYCDYPCQQAHWPEHMKSCTQSATASQQEPEAESNSDPSVKSSGHSPATQTLPPGAGSISDKSNSPTYIDKSKDSAGVTVT</sequence>
<dbReference type="SMART" id="SM00249">
    <property type="entry name" value="PHD"/>
    <property type="match status" value="1"/>
</dbReference>
<evidence type="ECO:0000256" key="9">
    <source>
        <dbReference type="ARBA" id="ARBA00023117"/>
    </source>
</evidence>
<dbReference type="Pfam" id="PF00628">
    <property type="entry name" value="PHD"/>
    <property type="match status" value="1"/>
</dbReference>
<dbReference type="GO" id="GO:0008270">
    <property type="term" value="F:zinc ion binding"/>
    <property type="evidence" value="ECO:0007669"/>
    <property type="project" value="UniProtKB-KW"/>
</dbReference>
<evidence type="ECO:0000256" key="5">
    <source>
        <dbReference type="ARBA" id="ARBA00022771"/>
    </source>
</evidence>
<feature type="region of interest" description="Disordered" evidence="15">
    <location>
        <begin position="944"/>
        <end position="1038"/>
    </location>
</feature>
<keyword evidence="3" id="KW-0158">Chromosome</keyword>
<feature type="compositionally biased region" description="Polar residues" evidence="15">
    <location>
        <begin position="128"/>
        <end position="137"/>
    </location>
</feature>
<dbReference type="InterPro" id="IPR037967">
    <property type="entry name" value="ZMYND8_Bromo_dom"/>
</dbReference>
<dbReference type="SUPFAM" id="SSF63748">
    <property type="entry name" value="Tudor/PWWP/MBT"/>
    <property type="match status" value="1"/>
</dbReference>
<evidence type="ECO:0000256" key="10">
    <source>
        <dbReference type="ARBA" id="ARBA00023163"/>
    </source>
</evidence>
<keyword evidence="5 13" id="KW-0863">Zinc-finger</keyword>
<evidence type="ECO:0000256" key="8">
    <source>
        <dbReference type="ARBA" id="ARBA00023015"/>
    </source>
</evidence>
<feature type="compositionally biased region" description="Polar residues" evidence="15">
    <location>
        <begin position="543"/>
        <end position="552"/>
    </location>
</feature>
<proteinExistence type="predicted"/>
<evidence type="ECO:0000256" key="1">
    <source>
        <dbReference type="ARBA" id="ARBA00004123"/>
    </source>
</evidence>
<reference evidence="21" key="1">
    <citation type="submission" date="2025-08" db="UniProtKB">
        <authorList>
            <consortium name="RefSeq"/>
        </authorList>
    </citation>
    <scope>IDENTIFICATION</scope>
</reference>
<keyword evidence="20" id="KW-1185">Reference proteome</keyword>
<dbReference type="InterPro" id="IPR013083">
    <property type="entry name" value="Znf_RING/FYVE/PHD"/>
</dbReference>
<evidence type="ECO:0000256" key="12">
    <source>
        <dbReference type="PROSITE-ProRule" id="PRU00035"/>
    </source>
</evidence>
<evidence type="ECO:0000256" key="15">
    <source>
        <dbReference type="SAM" id="MobiDB-lite"/>
    </source>
</evidence>
<accession>A0A6J2Q0Z5</accession>
<feature type="compositionally biased region" description="Basic and acidic residues" evidence="15">
    <location>
        <begin position="766"/>
        <end position="790"/>
    </location>
</feature>
<dbReference type="Pfam" id="PF24324">
    <property type="entry name" value="MYND_ZMYND11_ZMYD8"/>
    <property type="match status" value="1"/>
</dbReference>
<evidence type="ECO:0000256" key="11">
    <source>
        <dbReference type="ARBA" id="ARBA00023242"/>
    </source>
</evidence>
<feature type="compositionally biased region" description="Basic and acidic residues" evidence="15">
    <location>
        <begin position="682"/>
        <end position="700"/>
    </location>
</feature>
<dbReference type="SUPFAM" id="SSF57903">
    <property type="entry name" value="FYVE/PHD zinc finger"/>
    <property type="match status" value="1"/>
</dbReference>
<dbReference type="InterPro" id="IPR001965">
    <property type="entry name" value="Znf_PHD"/>
</dbReference>
<dbReference type="InterPro" id="IPR019786">
    <property type="entry name" value="Zinc_finger_PHD-type_CS"/>
</dbReference>
<dbReference type="PANTHER" id="PTHR46453:SF1">
    <property type="entry name" value="PROTEIN KINASE C BINDING PROTEIN 1, LIKE ISOFORM X1"/>
    <property type="match status" value="1"/>
</dbReference>
<dbReference type="RefSeq" id="XP_029291275.1">
    <property type="nucleotide sequence ID" value="XM_029435415.1"/>
</dbReference>
<feature type="region of interest" description="Disordered" evidence="15">
    <location>
        <begin position="520"/>
        <end position="565"/>
    </location>
</feature>
<dbReference type="PRINTS" id="PR00503">
    <property type="entry name" value="BROMODOMAIN"/>
</dbReference>
<dbReference type="InParanoid" id="A0A6J2Q0Z5"/>
<evidence type="ECO:0000313" key="21">
    <source>
        <dbReference type="RefSeq" id="XP_029291275.1"/>
    </source>
</evidence>
<dbReference type="InterPro" id="IPR036427">
    <property type="entry name" value="Bromodomain-like_sf"/>
</dbReference>
<name>A0A6J2Q0Z5_COTGO</name>
<dbReference type="InterPro" id="IPR056987">
    <property type="entry name" value="ZMYND8_CC"/>
</dbReference>
<dbReference type="AlphaFoldDB" id="A0A6J2Q0Z5"/>
<feature type="region of interest" description="Disordered" evidence="15">
    <location>
        <begin position="1189"/>
        <end position="1247"/>
    </location>
</feature>
<feature type="compositionally biased region" description="Polar residues" evidence="15">
    <location>
        <begin position="1189"/>
        <end position="1218"/>
    </location>
</feature>
<evidence type="ECO:0000256" key="4">
    <source>
        <dbReference type="ARBA" id="ARBA00022723"/>
    </source>
</evidence>
<gene>
    <name evidence="21" type="primary">LOC115010701</name>
</gene>
<evidence type="ECO:0000259" key="16">
    <source>
        <dbReference type="PROSITE" id="PS50014"/>
    </source>
</evidence>
<dbReference type="GO" id="GO:0005694">
    <property type="term" value="C:chromosome"/>
    <property type="evidence" value="ECO:0007669"/>
    <property type="project" value="UniProtKB-SubCell"/>
</dbReference>
<evidence type="ECO:0000259" key="19">
    <source>
        <dbReference type="PROSITE" id="PS50865"/>
    </source>
</evidence>
<dbReference type="OrthoDB" id="6272564at2759"/>
<dbReference type="Pfam" id="PF23460">
    <property type="entry name" value="ZMYND8_CC"/>
    <property type="match status" value="1"/>
</dbReference>
<dbReference type="CDD" id="cd05508">
    <property type="entry name" value="Bromo_RACK7"/>
    <property type="match status" value="1"/>
</dbReference>
<dbReference type="FunFam" id="2.30.30.140:FF:000003">
    <property type="entry name" value="Protein kinase C-binding protein 1 isoform C"/>
    <property type="match status" value="1"/>
</dbReference>
<protein>
    <submittedName>
        <fullName evidence="21">Protein kinase C-binding protein 1-like isoform X1</fullName>
    </submittedName>
</protein>
<dbReference type="Gene3D" id="1.20.920.10">
    <property type="entry name" value="Bromodomain-like"/>
    <property type="match status" value="1"/>
</dbReference>
<dbReference type="InterPro" id="IPR011011">
    <property type="entry name" value="Znf_FYVE_PHD"/>
</dbReference>
<evidence type="ECO:0000256" key="3">
    <source>
        <dbReference type="ARBA" id="ARBA00022454"/>
    </source>
</evidence>
<evidence type="ECO:0000256" key="2">
    <source>
        <dbReference type="ARBA" id="ARBA00004286"/>
    </source>
</evidence>
<dbReference type="Gene3D" id="6.10.140.2220">
    <property type="match status" value="1"/>
</dbReference>
<feature type="compositionally biased region" description="Low complexity" evidence="15">
    <location>
        <begin position="1014"/>
        <end position="1034"/>
    </location>
</feature>
<feature type="region of interest" description="Disordered" evidence="15">
    <location>
        <begin position="631"/>
        <end position="865"/>
    </location>
</feature>
<dbReference type="GO" id="GO:0003714">
    <property type="term" value="F:transcription corepressor activity"/>
    <property type="evidence" value="ECO:0007669"/>
    <property type="project" value="TreeGrafter"/>
</dbReference>
<evidence type="ECO:0000256" key="7">
    <source>
        <dbReference type="ARBA" id="ARBA00022853"/>
    </source>
</evidence>
<evidence type="ECO:0000259" key="18">
    <source>
        <dbReference type="PROSITE" id="PS50812"/>
    </source>
</evidence>
<keyword evidence="8" id="KW-0805">Transcription regulation</keyword>
<evidence type="ECO:0000256" key="14">
    <source>
        <dbReference type="SAM" id="Coils"/>
    </source>
</evidence>
<dbReference type="GO" id="GO:0005737">
    <property type="term" value="C:cytoplasm"/>
    <property type="evidence" value="ECO:0007669"/>
    <property type="project" value="TreeGrafter"/>
</dbReference>
<dbReference type="GeneID" id="115010701"/>
<dbReference type="InterPro" id="IPR001487">
    <property type="entry name" value="Bromodomain"/>
</dbReference>
<dbReference type="InterPro" id="IPR044075">
    <property type="entry name" value="PRKCBP1_PHD"/>
</dbReference>
<keyword evidence="10" id="KW-0804">Transcription</keyword>
<dbReference type="InterPro" id="IPR000313">
    <property type="entry name" value="PWWP_dom"/>
</dbReference>
<keyword evidence="9 12" id="KW-0103">Bromodomain</keyword>
<feature type="domain" description="PWWP" evidence="18">
    <location>
        <begin position="387"/>
        <end position="437"/>
    </location>
</feature>
<keyword evidence="4" id="KW-0479">Metal-binding</keyword>
<dbReference type="Proteomes" id="UP000504630">
    <property type="component" value="Chromosome 7"/>
</dbReference>
<dbReference type="SMART" id="SM00297">
    <property type="entry name" value="BROMO"/>
    <property type="match status" value="1"/>
</dbReference>
<dbReference type="InterPro" id="IPR002893">
    <property type="entry name" value="Znf_MYND"/>
</dbReference>
<feature type="region of interest" description="Disordered" evidence="15">
    <location>
        <begin position="88"/>
        <end position="161"/>
    </location>
</feature>
<feature type="domain" description="MYND-type" evidence="19">
    <location>
        <begin position="1151"/>
        <end position="1185"/>
    </location>
</feature>
<feature type="compositionally biased region" description="Basic and acidic residues" evidence="15">
    <location>
        <begin position="708"/>
        <end position="758"/>
    </location>
</feature>
<dbReference type="PROSITE" id="PS50812">
    <property type="entry name" value="PWWP"/>
    <property type="match status" value="1"/>
</dbReference>
<dbReference type="Pfam" id="PF12064">
    <property type="entry name" value="DUF3544"/>
    <property type="match status" value="1"/>
</dbReference>
<dbReference type="SUPFAM" id="SSF47370">
    <property type="entry name" value="Bromodomain"/>
    <property type="match status" value="1"/>
</dbReference>
<dbReference type="Pfam" id="PF00855">
    <property type="entry name" value="PWWP"/>
    <property type="match status" value="1"/>
</dbReference>
<dbReference type="KEGG" id="cgob:115010701"/>
<keyword evidence="11" id="KW-0539">Nucleus</keyword>
<evidence type="ECO:0000313" key="20">
    <source>
        <dbReference type="Proteomes" id="UP000504630"/>
    </source>
</evidence>
<keyword evidence="14" id="KW-0175">Coiled coil</keyword>